<evidence type="ECO:0000259" key="2">
    <source>
        <dbReference type="Pfam" id="PF20029"/>
    </source>
</evidence>
<evidence type="ECO:0000256" key="1">
    <source>
        <dbReference type="SAM" id="Phobius"/>
    </source>
</evidence>
<sequence>MIDKNNGVRRYQYIVFILWLIFTVIAAKYFIFGRLVAFDPSNKLDQDSIAIVNNIKTDLSLQNARLNNTIIHFTSQGCSCASYSAPHKESINRQARQSDFTIKEIELSVKNRNIIPSTPAILILGNKGELVYLGPYGEGIECSIESSIVDIILKNYIKGFNANLIINKAKGCYCHL</sequence>
<evidence type="ECO:0000313" key="4">
    <source>
        <dbReference type="Proteomes" id="UP001500021"/>
    </source>
</evidence>
<accession>A0ABN1LB62</accession>
<keyword evidence="1" id="KW-0812">Transmembrane</keyword>
<organism evidence="3 4">
    <name type="scientific">Colwellia asteriadis</name>
    <dbReference type="NCBI Taxonomy" id="517723"/>
    <lineage>
        <taxon>Bacteria</taxon>
        <taxon>Pseudomonadati</taxon>
        <taxon>Pseudomonadota</taxon>
        <taxon>Gammaproteobacteria</taxon>
        <taxon>Alteromonadales</taxon>
        <taxon>Colwelliaceae</taxon>
        <taxon>Colwellia</taxon>
    </lineage>
</organism>
<dbReference type="InterPro" id="IPR045494">
    <property type="entry name" value="DUF6436"/>
</dbReference>
<keyword evidence="4" id="KW-1185">Reference proteome</keyword>
<evidence type="ECO:0000313" key="3">
    <source>
        <dbReference type="EMBL" id="GAA0823218.1"/>
    </source>
</evidence>
<keyword evidence="1" id="KW-1133">Transmembrane helix</keyword>
<feature type="transmembrane region" description="Helical" evidence="1">
    <location>
        <begin position="12"/>
        <end position="32"/>
    </location>
</feature>
<dbReference type="Pfam" id="PF20029">
    <property type="entry name" value="DUF6436"/>
    <property type="match status" value="1"/>
</dbReference>
<dbReference type="RefSeq" id="WP_343818864.1">
    <property type="nucleotide sequence ID" value="NZ_BAAAFA010000013.1"/>
</dbReference>
<protein>
    <recommendedName>
        <fullName evidence="2">DUF6436 domain-containing protein</fullName>
    </recommendedName>
</protein>
<comment type="caution">
    <text evidence="3">The sequence shown here is derived from an EMBL/GenBank/DDBJ whole genome shotgun (WGS) entry which is preliminary data.</text>
</comment>
<gene>
    <name evidence="3" type="ORF">GCM10009111_32550</name>
</gene>
<dbReference type="Proteomes" id="UP001500021">
    <property type="component" value="Unassembled WGS sequence"/>
</dbReference>
<keyword evidence="1" id="KW-0472">Membrane</keyword>
<name>A0ABN1LB62_9GAMM</name>
<feature type="domain" description="DUF6436" evidence="2">
    <location>
        <begin position="63"/>
        <end position="175"/>
    </location>
</feature>
<reference evidence="3 4" key="1">
    <citation type="journal article" date="2019" name="Int. J. Syst. Evol. Microbiol.">
        <title>The Global Catalogue of Microorganisms (GCM) 10K type strain sequencing project: providing services to taxonomists for standard genome sequencing and annotation.</title>
        <authorList>
            <consortium name="The Broad Institute Genomics Platform"/>
            <consortium name="The Broad Institute Genome Sequencing Center for Infectious Disease"/>
            <person name="Wu L."/>
            <person name="Ma J."/>
        </authorList>
    </citation>
    <scope>NUCLEOTIDE SEQUENCE [LARGE SCALE GENOMIC DNA]</scope>
    <source>
        <strain evidence="3 4">JCM 15608</strain>
    </source>
</reference>
<dbReference type="EMBL" id="BAAAFA010000013">
    <property type="protein sequence ID" value="GAA0823218.1"/>
    <property type="molecule type" value="Genomic_DNA"/>
</dbReference>
<proteinExistence type="predicted"/>